<dbReference type="SMART" id="SM00320">
    <property type="entry name" value="WD40"/>
    <property type="match status" value="5"/>
</dbReference>
<dbReference type="GO" id="GO:0005096">
    <property type="term" value="F:GTPase activator activity"/>
    <property type="evidence" value="ECO:0007669"/>
    <property type="project" value="TreeGrafter"/>
</dbReference>
<feature type="region of interest" description="Disordered" evidence="1">
    <location>
        <begin position="1021"/>
        <end position="1041"/>
    </location>
</feature>
<reference evidence="2" key="1">
    <citation type="journal article" date="2020" name="bioRxiv">
        <title>Hybrid origin of Populus tomentosa Carr. identified through genome sequencing and phylogenomic analysis.</title>
        <authorList>
            <person name="An X."/>
            <person name="Gao K."/>
            <person name="Chen Z."/>
            <person name="Li J."/>
            <person name="Yang X."/>
            <person name="Yang X."/>
            <person name="Zhou J."/>
            <person name="Guo T."/>
            <person name="Zhao T."/>
            <person name="Huang S."/>
            <person name="Miao D."/>
            <person name="Khan W.U."/>
            <person name="Rao P."/>
            <person name="Ye M."/>
            <person name="Lei B."/>
            <person name="Liao W."/>
            <person name="Wang J."/>
            <person name="Ji L."/>
            <person name="Li Y."/>
            <person name="Guo B."/>
            <person name="Mustafa N.S."/>
            <person name="Li S."/>
            <person name="Yun Q."/>
            <person name="Keller S.R."/>
            <person name="Mao J."/>
            <person name="Zhang R."/>
            <person name="Strauss S.H."/>
        </authorList>
    </citation>
    <scope>NUCLEOTIDE SEQUENCE</scope>
    <source>
        <strain evidence="2">GM15</strain>
        <tissue evidence="2">Leaf</tissue>
    </source>
</reference>
<dbReference type="GO" id="GO:0006887">
    <property type="term" value="P:exocytosis"/>
    <property type="evidence" value="ECO:0007669"/>
    <property type="project" value="TreeGrafter"/>
</dbReference>
<dbReference type="PANTHER" id="PTHR10241">
    <property type="entry name" value="LETHAL 2 GIANT LARVAE PROTEIN"/>
    <property type="match status" value="1"/>
</dbReference>
<keyword evidence="3" id="KW-1185">Reference proteome</keyword>
<dbReference type="GO" id="GO:0005886">
    <property type="term" value="C:plasma membrane"/>
    <property type="evidence" value="ECO:0007669"/>
    <property type="project" value="TreeGrafter"/>
</dbReference>
<dbReference type="EMBL" id="JAAWWB010000032">
    <property type="protein sequence ID" value="KAG6744255.1"/>
    <property type="molecule type" value="Genomic_DNA"/>
</dbReference>
<evidence type="ECO:0008006" key="4">
    <source>
        <dbReference type="Google" id="ProtNLM"/>
    </source>
</evidence>
<evidence type="ECO:0000313" key="3">
    <source>
        <dbReference type="Proteomes" id="UP000886885"/>
    </source>
</evidence>
<comment type="caution">
    <text evidence="2">The sequence shown here is derived from an EMBL/GenBank/DDBJ whole genome shotgun (WGS) entry which is preliminary data.</text>
</comment>
<feature type="compositionally biased region" description="Polar residues" evidence="1">
    <location>
        <begin position="793"/>
        <end position="810"/>
    </location>
</feature>
<dbReference type="Proteomes" id="UP000886885">
    <property type="component" value="Chromosome 16D"/>
</dbReference>
<evidence type="ECO:0000256" key="1">
    <source>
        <dbReference type="SAM" id="MobiDB-lite"/>
    </source>
</evidence>
<dbReference type="GO" id="GO:0019905">
    <property type="term" value="F:syntaxin binding"/>
    <property type="evidence" value="ECO:0007669"/>
    <property type="project" value="TreeGrafter"/>
</dbReference>
<organism evidence="2 3">
    <name type="scientific">Populus tomentosa</name>
    <name type="common">Chinese white poplar</name>
    <dbReference type="NCBI Taxonomy" id="118781"/>
    <lineage>
        <taxon>Eukaryota</taxon>
        <taxon>Viridiplantae</taxon>
        <taxon>Streptophyta</taxon>
        <taxon>Embryophyta</taxon>
        <taxon>Tracheophyta</taxon>
        <taxon>Spermatophyta</taxon>
        <taxon>Magnoliopsida</taxon>
        <taxon>eudicotyledons</taxon>
        <taxon>Gunneridae</taxon>
        <taxon>Pentapetalae</taxon>
        <taxon>rosids</taxon>
        <taxon>fabids</taxon>
        <taxon>Malpighiales</taxon>
        <taxon>Salicaceae</taxon>
        <taxon>Saliceae</taxon>
        <taxon>Populus</taxon>
    </lineage>
</organism>
<dbReference type="CDD" id="cd15873">
    <property type="entry name" value="R-SNARE_STXBP5_6"/>
    <property type="match status" value="2"/>
</dbReference>
<feature type="region of interest" description="Disordered" evidence="1">
    <location>
        <begin position="791"/>
        <end position="818"/>
    </location>
</feature>
<feature type="compositionally biased region" description="Basic and acidic residues" evidence="1">
    <location>
        <begin position="1031"/>
        <end position="1041"/>
    </location>
</feature>
<sequence>MLSAKRLIQKAVLLHHHQNNEERSSLTAADFDLQVVIHYGIPSTASLLAFDPIQRLLAIATLDGRIKVIGGDGIEALFTSPKQLPYKNIEFLQNQGFLISISIENDIQVWFYSSDVHGLESGEQMLSMFITMGIEYNCVFLEMIAGTMLHRYIGDEHGSMSVLKYDSEDAKLLWLPYHITANSLKVLWDVSEGRILFVGGGKDLQLKDDSKNEVDPNIPKDTSHHHLEEKEITALSWASSNGSILAVGYLDGDILFWKTSTASFTRGQKNESTNSNIVKLQLSSAEKRLPIIVLHWSTSDRPSNDGDGRLFIYGGDEIGSEEVLTSELSCGTGIARNYMNNPQELVYDSTEPPFDSSSSIYQPGHGGSGRVKVLTLEWSSRMETVRCVGRMDITLAGSFADMILLPSSGPTEGNPKAAVSVLANPGQLHLFDDASLSALPSRQKHKASVLTMGFPMVVPTVDPPITVAKFITLPSGGNSSKMFSEIASATKHGSTPFQGGSANWPLTGGVPSHLSFTEHTGVERVYIAGYLDGSVRLWDATYPALSLICIVEGEVESVEVAGFSDPVTNLDFCSLTLSLAVGNKCGLVRIYNLNGSSDETTFHFLIDTKHEESIIKSLLAQTKRFITRLIVHTLPQGKGPPLRAVFSLLNSPILALQFANYGAKLAVGLECGRVSIVAVLDTSSLAVLFSTESVSSSCSPVISVNWVECVNTCSLVKSPKHSDSNMPINPTEQVMFFLTKDATIYMIDGGTGSMISSRPWHPKKKSVAISMYVIGNPSVPGLTDGKQLEESDQNFTAKNESEHTTTSTGISSHNNEHHSSVNTLTRERLLDSFILLCCEDSLRLYSTKNVIQSGVIEIRSFSGLELVKETSLMSVLRWNFKANMEKMMSCDNGQITLAHGCELAFISLFSGENCFRIPESLPCLHDKVLAAAANAAFNFSSNQKKKQGTKPGILGGIVKGFKGGKVDHSVDITPSPKSDFSHLEGAFSKQPFSDSYRTAVDSEEVVELNIDDIEIDEPSLPTATTSAQDVKNMKREKRSEREQLLGATDDMKPKLRTPEEIMAKYRKAGDASSAAAQARNKLVERQEKLEVLLSGNDERKEKMPILCGNNELGNNTLVMSHDQVSECQLIQKRTGRENLLGYGEETKPRSRNLGEIVAKYRKSKDASSLAMSAKNKLVHRQEKLGKINNQTEELEGNSEDYASLANELLKKMEKRKWFSLLYVYPLVHGEISPRHQQEIIPKAYYAKILNLYKCSITERTEGHLESKKRMGYQKFKKKKRTDLQKTWKPMPRVIVSFKNE</sequence>
<dbReference type="OrthoDB" id="19944at2759"/>
<evidence type="ECO:0000313" key="2">
    <source>
        <dbReference type="EMBL" id="KAG6744255.1"/>
    </source>
</evidence>
<dbReference type="GO" id="GO:0005737">
    <property type="term" value="C:cytoplasm"/>
    <property type="evidence" value="ECO:0007669"/>
    <property type="project" value="TreeGrafter"/>
</dbReference>
<accession>A0A8X7Y658</accession>
<dbReference type="PANTHER" id="PTHR10241:SF25">
    <property type="entry name" value="TOMOSYN, ISOFORM C"/>
    <property type="match status" value="1"/>
</dbReference>
<dbReference type="InterPro" id="IPR001680">
    <property type="entry name" value="WD40_rpt"/>
</dbReference>
<protein>
    <recommendedName>
        <fullName evidence="4">Transducin family protein / WD-40 repeat family protein</fullName>
    </recommendedName>
</protein>
<gene>
    <name evidence="2" type="ORF">POTOM_052969</name>
</gene>
<proteinExistence type="predicted"/>
<dbReference type="GO" id="GO:0006893">
    <property type="term" value="P:Golgi to plasma membrane transport"/>
    <property type="evidence" value="ECO:0007669"/>
    <property type="project" value="TreeGrafter"/>
</dbReference>
<name>A0A8X7Y658_POPTO</name>
<dbReference type="GO" id="GO:0045159">
    <property type="term" value="F:myosin II binding"/>
    <property type="evidence" value="ECO:0007669"/>
    <property type="project" value="TreeGrafter"/>
</dbReference>